<accession>A0A1T5EJF7</accession>
<dbReference type="InterPro" id="IPR039425">
    <property type="entry name" value="RNA_pol_sigma-70-like"/>
</dbReference>
<evidence type="ECO:0000256" key="4">
    <source>
        <dbReference type="ARBA" id="ARBA00023163"/>
    </source>
</evidence>
<dbReference type="InterPro" id="IPR013249">
    <property type="entry name" value="RNA_pol_sigma70_r4_t2"/>
</dbReference>
<keyword evidence="2" id="KW-0805">Transcription regulation</keyword>
<dbReference type="RefSeq" id="WP_079684400.1">
    <property type="nucleotide sequence ID" value="NZ_FUYQ01000027.1"/>
</dbReference>
<dbReference type="Gene3D" id="1.10.1740.10">
    <property type="match status" value="1"/>
</dbReference>
<feature type="domain" description="RNA polymerase sigma factor 70 region 4 type 2" evidence="6">
    <location>
        <begin position="106"/>
        <end position="156"/>
    </location>
</feature>
<evidence type="ECO:0000259" key="6">
    <source>
        <dbReference type="Pfam" id="PF08281"/>
    </source>
</evidence>
<dbReference type="Pfam" id="PF08281">
    <property type="entry name" value="Sigma70_r4_2"/>
    <property type="match status" value="1"/>
</dbReference>
<dbReference type="InterPro" id="IPR007627">
    <property type="entry name" value="RNA_pol_sigma70_r2"/>
</dbReference>
<dbReference type="InterPro" id="IPR014284">
    <property type="entry name" value="RNA_pol_sigma-70_dom"/>
</dbReference>
<dbReference type="Proteomes" id="UP000190852">
    <property type="component" value="Unassembled WGS sequence"/>
</dbReference>
<dbReference type="GO" id="GO:0006352">
    <property type="term" value="P:DNA-templated transcription initiation"/>
    <property type="evidence" value="ECO:0007669"/>
    <property type="project" value="InterPro"/>
</dbReference>
<dbReference type="PANTHER" id="PTHR43133">
    <property type="entry name" value="RNA POLYMERASE ECF-TYPE SIGMA FACTO"/>
    <property type="match status" value="1"/>
</dbReference>
<dbReference type="InterPro" id="IPR013324">
    <property type="entry name" value="RNA_pol_sigma_r3/r4-like"/>
</dbReference>
<dbReference type="Pfam" id="PF04542">
    <property type="entry name" value="Sigma70_r2"/>
    <property type="match status" value="1"/>
</dbReference>
<gene>
    <name evidence="7" type="ORF">SAMN05660349_02997</name>
</gene>
<dbReference type="Gene3D" id="1.10.10.10">
    <property type="entry name" value="Winged helix-like DNA-binding domain superfamily/Winged helix DNA-binding domain"/>
    <property type="match status" value="1"/>
</dbReference>
<keyword evidence="4" id="KW-0804">Transcription</keyword>
<dbReference type="InterPro" id="IPR013325">
    <property type="entry name" value="RNA_pol_sigma_r2"/>
</dbReference>
<evidence type="ECO:0000256" key="2">
    <source>
        <dbReference type="ARBA" id="ARBA00023015"/>
    </source>
</evidence>
<dbReference type="SUPFAM" id="SSF88659">
    <property type="entry name" value="Sigma3 and sigma4 domains of RNA polymerase sigma factors"/>
    <property type="match status" value="1"/>
</dbReference>
<dbReference type="EMBL" id="FUYQ01000027">
    <property type="protein sequence ID" value="SKB83975.1"/>
    <property type="molecule type" value="Genomic_DNA"/>
</dbReference>
<sequence length="162" mass="18905">MNNIDHEKAFIEIIQQNERIIYKVCSFYISDDATLGDLYQDVVSNLWVAYPKFRSECAISTWIYRIALNTCISSVRKELKKPQRVPLSQLPDIFEQTEDSSPDVSELYRLIYQLKDMERAIILLYLEEKSYQQIADIVGLTVCNVAIKLKRTKEKLLSMSNK</sequence>
<organism evidence="7 8">
    <name type="scientific">Parabacteroides chartae</name>
    <dbReference type="NCBI Taxonomy" id="1037355"/>
    <lineage>
        <taxon>Bacteria</taxon>
        <taxon>Pseudomonadati</taxon>
        <taxon>Bacteroidota</taxon>
        <taxon>Bacteroidia</taxon>
        <taxon>Bacteroidales</taxon>
        <taxon>Tannerellaceae</taxon>
        <taxon>Parabacteroides</taxon>
    </lineage>
</organism>
<comment type="similarity">
    <text evidence="1">Belongs to the sigma-70 factor family. ECF subfamily.</text>
</comment>
<feature type="domain" description="RNA polymerase sigma-70 region 2" evidence="5">
    <location>
        <begin position="14"/>
        <end position="78"/>
    </location>
</feature>
<dbReference type="AlphaFoldDB" id="A0A1T5EJF7"/>
<dbReference type="SUPFAM" id="SSF88946">
    <property type="entry name" value="Sigma2 domain of RNA polymerase sigma factors"/>
    <property type="match status" value="1"/>
</dbReference>
<dbReference type="PANTHER" id="PTHR43133:SF45">
    <property type="entry name" value="RNA POLYMERASE ECF-TYPE SIGMA FACTOR"/>
    <property type="match status" value="1"/>
</dbReference>
<evidence type="ECO:0000313" key="7">
    <source>
        <dbReference type="EMBL" id="SKB83975.1"/>
    </source>
</evidence>
<dbReference type="InterPro" id="IPR036388">
    <property type="entry name" value="WH-like_DNA-bd_sf"/>
</dbReference>
<name>A0A1T5EJF7_9BACT</name>
<dbReference type="GO" id="GO:0016987">
    <property type="term" value="F:sigma factor activity"/>
    <property type="evidence" value="ECO:0007669"/>
    <property type="project" value="UniProtKB-KW"/>
</dbReference>
<evidence type="ECO:0000259" key="5">
    <source>
        <dbReference type="Pfam" id="PF04542"/>
    </source>
</evidence>
<reference evidence="8" key="1">
    <citation type="submission" date="2017-02" db="EMBL/GenBank/DDBJ databases">
        <authorList>
            <person name="Varghese N."/>
            <person name="Submissions S."/>
        </authorList>
    </citation>
    <scope>NUCLEOTIDE SEQUENCE [LARGE SCALE GENOMIC DNA]</scope>
    <source>
        <strain evidence="8">DSM 24967</strain>
    </source>
</reference>
<evidence type="ECO:0000256" key="3">
    <source>
        <dbReference type="ARBA" id="ARBA00023082"/>
    </source>
</evidence>
<dbReference type="GO" id="GO:0003677">
    <property type="term" value="F:DNA binding"/>
    <property type="evidence" value="ECO:0007669"/>
    <property type="project" value="InterPro"/>
</dbReference>
<protein>
    <submittedName>
        <fullName evidence="7">RNA polymerase sigma-70 factor, ECF subfamily</fullName>
    </submittedName>
</protein>
<keyword evidence="3" id="KW-0731">Sigma factor</keyword>
<evidence type="ECO:0000313" key="8">
    <source>
        <dbReference type="Proteomes" id="UP000190852"/>
    </source>
</evidence>
<proteinExistence type="inferred from homology"/>
<keyword evidence="8" id="KW-1185">Reference proteome</keyword>
<evidence type="ECO:0000256" key="1">
    <source>
        <dbReference type="ARBA" id="ARBA00010641"/>
    </source>
</evidence>
<dbReference type="NCBIfam" id="TIGR02937">
    <property type="entry name" value="sigma70-ECF"/>
    <property type="match status" value="1"/>
</dbReference>